<protein>
    <submittedName>
        <fullName evidence="3">Outer membrane biogenesis protein BamB</fullName>
    </submittedName>
</protein>
<dbReference type="EMBL" id="CP036274">
    <property type="protein sequence ID" value="QDU28109.1"/>
    <property type="molecule type" value="Genomic_DNA"/>
</dbReference>
<dbReference type="InterPro" id="IPR018391">
    <property type="entry name" value="PQQ_b-propeller_rpt"/>
</dbReference>
<dbReference type="Pfam" id="PF13360">
    <property type="entry name" value="PQQ_2"/>
    <property type="match status" value="2"/>
</dbReference>
<feature type="region of interest" description="Disordered" evidence="1">
    <location>
        <begin position="785"/>
        <end position="812"/>
    </location>
</feature>
<feature type="compositionally biased region" description="Basic and acidic residues" evidence="1">
    <location>
        <begin position="785"/>
        <end position="808"/>
    </location>
</feature>
<dbReference type="Gene3D" id="2.60.120.430">
    <property type="entry name" value="Galactose-binding lectin"/>
    <property type="match status" value="1"/>
</dbReference>
<dbReference type="InterPro" id="IPR007110">
    <property type="entry name" value="Ig-like_dom"/>
</dbReference>
<keyword evidence="4" id="KW-1185">Reference proteome</keyword>
<dbReference type="Gene3D" id="2.130.10.10">
    <property type="entry name" value="YVTN repeat-like/Quinoprotein amine dehydrogenase"/>
    <property type="match status" value="2"/>
</dbReference>
<dbReference type="SMART" id="SM00564">
    <property type="entry name" value="PQQ"/>
    <property type="match status" value="5"/>
</dbReference>
<dbReference type="OrthoDB" id="218952at2"/>
<dbReference type="InterPro" id="IPR029063">
    <property type="entry name" value="SAM-dependent_MTases_sf"/>
</dbReference>
<proteinExistence type="predicted"/>
<evidence type="ECO:0000256" key="1">
    <source>
        <dbReference type="SAM" id="MobiDB-lite"/>
    </source>
</evidence>
<dbReference type="InterPro" id="IPR002372">
    <property type="entry name" value="PQQ_rpt_dom"/>
</dbReference>
<dbReference type="Proteomes" id="UP000315017">
    <property type="component" value="Chromosome"/>
</dbReference>
<name>A0A517YD45_9BACT</name>
<reference evidence="3 4" key="1">
    <citation type="submission" date="2019-02" db="EMBL/GenBank/DDBJ databases">
        <title>Deep-cultivation of Planctomycetes and their phenomic and genomic characterization uncovers novel biology.</title>
        <authorList>
            <person name="Wiegand S."/>
            <person name="Jogler M."/>
            <person name="Boedeker C."/>
            <person name="Pinto D."/>
            <person name="Vollmers J."/>
            <person name="Rivas-Marin E."/>
            <person name="Kohn T."/>
            <person name="Peeters S.H."/>
            <person name="Heuer A."/>
            <person name="Rast P."/>
            <person name="Oberbeckmann S."/>
            <person name="Bunk B."/>
            <person name="Jeske O."/>
            <person name="Meyerdierks A."/>
            <person name="Storesund J.E."/>
            <person name="Kallscheuer N."/>
            <person name="Luecker S."/>
            <person name="Lage O.M."/>
            <person name="Pohl T."/>
            <person name="Merkel B.J."/>
            <person name="Hornburger P."/>
            <person name="Mueller R.-W."/>
            <person name="Bruemmer F."/>
            <person name="Labrenz M."/>
            <person name="Spormann A.M."/>
            <person name="Op den Camp H."/>
            <person name="Overmann J."/>
            <person name="Amann R."/>
            <person name="Jetten M.S.M."/>
            <person name="Mascher T."/>
            <person name="Medema M.H."/>
            <person name="Devos D.P."/>
            <person name="Kaster A.-K."/>
            <person name="Ovreas L."/>
            <person name="Rohde M."/>
            <person name="Galperin M.Y."/>
            <person name="Jogler C."/>
        </authorList>
    </citation>
    <scope>NUCLEOTIDE SEQUENCE [LARGE SCALE GENOMIC DNA]</scope>
    <source>
        <strain evidence="3 4">ETA_A8</strain>
    </source>
</reference>
<accession>A0A517YD45</accession>
<dbReference type="PROSITE" id="PS50835">
    <property type="entry name" value="IG_LIKE"/>
    <property type="match status" value="1"/>
</dbReference>
<dbReference type="InterPro" id="IPR015943">
    <property type="entry name" value="WD40/YVTN_repeat-like_dom_sf"/>
</dbReference>
<dbReference type="PANTHER" id="PTHR34512:SF30">
    <property type="entry name" value="OUTER MEMBRANE PROTEIN ASSEMBLY FACTOR BAMB"/>
    <property type="match status" value="1"/>
</dbReference>
<gene>
    <name evidence="3" type="ORF">ETAA8_32020</name>
</gene>
<evidence type="ECO:0000313" key="3">
    <source>
        <dbReference type="EMBL" id="QDU28109.1"/>
    </source>
</evidence>
<dbReference type="KEGG" id="aagg:ETAA8_32020"/>
<dbReference type="Pfam" id="PF11721">
    <property type="entry name" value="Malectin"/>
    <property type="match status" value="1"/>
</dbReference>
<dbReference type="InterPro" id="IPR011047">
    <property type="entry name" value="Quinoprotein_ADH-like_sf"/>
</dbReference>
<dbReference type="AlphaFoldDB" id="A0A517YD45"/>
<dbReference type="Gene3D" id="2.140.10.10">
    <property type="entry name" value="Quinoprotein alcohol dehydrogenase-like superfamily"/>
    <property type="match status" value="1"/>
</dbReference>
<dbReference type="SUPFAM" id="SSF50998">
    <property type="entry name" value="Quinoprotein alcohol dehydrogenase-like"/>
    <property type="match status" value="2"/>
</dbReference>
<dbReference type="Gene3D" id="3.40.50.150">
    <property type="entry name" value="Vaccinia Virus protein VP39"/>
    <property type="match status" value="1"/>
</dbReference>
<evidence type="ECO:0000259" key="2">
    <source>
        <dbReference type="PROSITE" id="PS50835"/>
    </source>
</evidence>
<dbReference type="SUPFAM" id="SSF53335">
    <property type="entry name" value="S-adenosyl-L-methionine-dependent methyltransferases"/>
    <property type="match status" value="1"/>
</dbReference>
<evidence type="ECO:0000313" key="4">
    <source>
        <dbReference type="Proteomes" id="UP000315017"/>
    </source>
</evidence>
<sequence length="1249" mass="135740">MLYLLPRFVAAVVLVNLMGLQLPAEDWPQWRYDAQRSAATPHELPAKLTLAWSRDLPVLRPAWPDQVKMQLDAAYEPIVVGQRFIVGSSFDDSLTAYDTRTGAEVWRFFADAPIRFAPLAWQDKVYFAADDGYLYCLTAENGDLQWRFRGGPSDRKVLGNERLISTWPARGAPVLADGKIYFAAGIWPFMGIFVHAVDATNGTAVWTADGDGSMYIKQPHNTDSFAGVAPQGPLVAIGNQLLIPGGRSVPACYNRTTGEFQYYQLGENGKRGGGSMVAAVDQLLLNGGAAFDLKTEKYLGAISEPFAFAAGQLFESAGSSLKVHDVSSSKVEMVDTVDRKGVKAKTAKWTMRKASEVDSPRFTAMIKAGSRLYGGGEGQVIACSLPRADEEEVAIVWQAEVKGTIAGLIAADDRLFFVTREGQIACFAEPTSEGAPTRHFALESQRSVSDAEAESKAAELLKSAETTEGYALAWGVGSGELIKEVVRQSSLRVIVLEADVAKAHKFRQELRSLGVPGDRLSVIVADPRDASLPPYFASLVVAESLPQFTKEEQAAFVEKTFNVLRPYGGIASLSMSAAEQTACENLVKEAQLPGAEVEVVSDWLRITRAGALPESANWTHEHADAANSRVSKDKRVKAPLGLLWFGGSTNDGILPRHGHGPQPQVVDGRLFIEGVDMLRAMDIYTGRILWNASLPGIGALYNNTAHQPGANASGTNYIATPEGVYVAYRDACLKLDPATGKTIDKFQLPLSPKTKRAPLWGYLNVYEDYLIGGADPVYDPSLVKKPETASKTTSKDSDTVSRSAKDNDNYSASNRLVVMNRKTGKELWSVEARSGFRHNGICIGGGRLYCIDRLSGPQVNKLKRRGENPPHAPRIIVLDLQTGTELWTSENDVFGTWLSYSTEHDMLVEAGRTASDTLSDEPKGMRVYRGKSGQTVWTNKSYSGPAMIHHETILMAGKACSLLTGDMKMREHPLSGESVEWTWSRNYGCNTPMASENLLTFRSGAAGYFDLCNDSGTGNFGGFRSSCTNNLVVAGGILTAPDYTRTCVCSYQNQTSIALVPVDDAEVWTSFGSQTPKQPVRRVGINFGAPGDRKAEDGTLWLEYPSIGGSSPALDISIKPAKVEWYRRHSSQIEGQGLNWVVASGVEGLTSVKVKLGTSAKSPRIYTVRLHFAELNEVLPGERAFSVSMQGKEAIASVDVVRDAEGKNRSVVKEVKGVRVGDDLLIELTPHSASKWPTLLSGIEIQAED</sequence>
<feature type="domain" description="Ig-like" evidence="2">
    <location>
        <begin position="360"/>
        <end position="449"/>
    </location>
</feature>
<organism evidence="3 4">
    <name type="scientific">Anatilimnocola aggregata</name>
    <dbReference type="NCBI Taxonomy" id="2528021"/>
    <lineage>
        <taxon>Bacteria</taxon>
        <taxon>Pseudomonadati</taxon>
        <taxon>Planctomycetota</taxon>
        <taxon>Planctomycetia</taxon>
        <taxon>Pirellulales</taxon>
        <taxon>Pirellulaceae</taxon>
        <taxon>Anatilimnocola</taxon>
    </lineage>
</organism>
<dbReference type="PANTHER" id="PTHR34512">
    <property type="entry name" value="CELL SURFACE PROTEIN"/>
    <property type="match status" value="1"/>
</dbReference>
<dbReference type="InterPro" id="IPR021720">
    <property type="entry name" value="Malectin_dom"/>
</dbReference>